<feature type="non-terminal residue" evidence="3">
    <location>
        <position position="1"/>
    </location>
</feature>
<dbReference type="InterPro" id="IPR011333">
    <property type="entry name" value="SKP1/BTB/POZ_sf"/>
</dbReference>
<sequence length="1932" mass="208888">DKYDWFINTEFDHFLSPARTRATILEYLEVLTSGTPKEAEGPIMLMWGNAYVFNKKLVLAMRDNWAVLSKVAGRDGGKDEAKAVGCPMFMKGKTEWPGACSQDIIYPTLAMSILPSVHVHTAFPGASGCGQPANNRKNEAYPLGCWEMQQNPFNGESHEGELQAIRELGAMSGIKSWAEARAHCDNGVPQLQKNCKKFWDGRSVPIIHHLHHAFEHTLARELLDNDVSTVADASCNTAAESMDIKIMSSEEITNDSDPKGCESRYFNGAASGMAHADRQLAGEQTAIQAPPTMARRQYEKCDGHLFFTDQDSIGPDPPDFARVPVPTQDLRRDVALPQEHGGVDAFLDPHVPDWAGGEDKYDWFINVEFDHFLSPARSRATIAAYVEGLKQGDAKDAEGPIMIMWGNAYIFNKKLVLAMRDNWEVLGKVADRNGSKDEAKGVGCPLFQKGHQEWPGACSQDIVYPTLANDILPHIQVKVAAPGDPGCGHPAANRKNQPYPLGCWEMQQNPFNGTIPSESHEGELQAIRELAAMGGKSREQALEYCEKQGGVLSKNCMKFWDGRSVPIIHHLHRASEHALARKLLDNDDDPLTGKIDVRGARLRAPVPLLPKVTLLLRVDAPRQHAKCDGYLFFTDKENGKPDEPDFMKVEVPRQNVPRDHPQWLYHRNMAGLMPAWSHIFESGLADKHDWFINTEFDHFLSPNRTRANIAAWLQILRRGSAQEQAYVDNPLMLMWGNAYAFNKKLVQAMREQWSTLGRVASRDGESGEEEAKAVGCPLFMKGRSEWPGSCSQDVIYPTLAWNILRPTVKVANPGAPGCGAMIKSQKQEEFPLGCWEMQQNPLGGEDHNAELQAIKELAAMAGMASWAAAQEHCNASGLKEPQCRTLYNGRNVPVIHHLHLASEHALARSILDNDPDPVQSDGAATRVSDLESLPSGSAFVAAAAARAGYAADGDGRTAQSCRGLAVAASGWRDLALAHTARCQAATRHNDAQWYLDPGRAFGFAASEDAIERRRGGADVGSGGERLSWHLDGNGGYRAGWTECLNSDSSWRKLVLRRSPSQLSLDLQQLLVTTAHTPDASALGSFVELIPSGSADASARVHSCILRCRSPAFFHRLWGASAEGSPDVLTGGSLCPASQVLHGTTETSLSDLVTFFYSGQLPWEAGDEAEVEDAHSGQLLREDLWARVQNLASAAQSAEVLPLLRLCRAWLEVSSLVKGREGGSDILGAATFDAGAILGQGMPGVILEDDVGSLLGELNQHDQSGHQALPSDLVRVVLGRCRAGEEGQGPGAAEVDAHRVILAARSGFFRALLGCSWSSEQSSGVVHLGFVEDLGLWRPGESCEPLAAAFAALLRFLYTCRTDHVKPTLAVDLLAILTGNFLQIADSAVLERACQDAIFSPDLSPGDAVQVASRSLALGFAEPCQAAMARLAAGLGCTAAAADSPRSAAGISARALASSLPRELLLDLVGQLATSLAPSSFGMEEVEVSVATVNLSEVRSFRNGFVARNVQWSLSTSANPNRGSVRSQLVEVKPNLEIFVVVVSGRWMHDTCVTLETPQEPTNSASVAILPHCSWRYAMLRNMLQQLAMPPAVPRADGPEPSALTSVEAVEESAVASAVTEVSGAPNGVPLGTGPQQTELQPPQEPEPEDRWAFTMPNGSAGVAAALAPWASPWGSSWFAGPPGLSSAPELPELMWASSSSSLGSSGASWLLPPGIKPLLTLPGATDSVPPLLRDLWDGCLLGECLPRETRSGAGLPSYVSADALSARGISFESVAEVLAANGISRSTPMIASQERDKDTDDMPESGWLPFLLGSKVDPHQSYQPGALLAKVSQMNEDAESELSEGDPLERPDQMDILDAPNVGSEGHNLRLCKPCAFFNSKGCKDGVGCKFCHLCEPGEKKRRKKEKSAFLRTVHRWQQAATSGWSRGSRES</sequence>
<dbReference type="PROSITE" id="PS50097">
    <property type="entry name" value="BTB"/>
    <property type="match status" value="1"/>
</dbReference>
<comment type="caution">
    <text evidence="3">The sequence shown here is derived from an EMBL/GenBank/DDBJ whole genome shotgun (WGS) entry which is preliminary data.</text>
</comment>
<dbReference type="EMBL" id="CAJNNW010034900">
    <property type="protein sequence ID" value="CAE8724501.1"/>
    <property type="molecule type" value="Genomic_DNA"/>
</dbReference>
<protein>
    <recommendedName>
        <fullName evidence="2">BTB domain-containing protein</fullName>
    </recommendedName>
</protein>
<dbReference type="SUPFAM" id="SSF54695">
    <property type="entry name" value="POZ domain"/>
    <property type="match status" value="1"/>
</dbReference>
<reference evidence="3" key="1">
    <citation type="submission" date="2021-02" db="EMBL/GenBank/DDBJ databases">
        <authorList>
            <person name="Dougan E. K."/>
            <person name="Rhodes N."/>
            <person name="Thang M."/>
            <person name="Chan C."/>
        </authorList>
    </citation>
    <scope>NUCLEOTIDE SEQUENCE</scope>
</reference>
<name>A0A813L7X3_POLGL</name>
<accession>A0A813L7X3</accession>
<feature type="domain" description="BTB" evidence="2">
    <location>
        <begin position="1270"/>
        <end position="1365"/>
    </location>
</feature>
<evidence type="ECO:0000313" key="4">
    <source>
        <dbReference type="Proteomes" id="UP000626109"/>
    </source>
</evidence>
<evidence type="ECO:0000256" key="1">
    <source>
        <dbReference type="SAM" id="MobiDB-lite"/>
    </source>
</evidence>
<dbReference type="Gene3D" id="3.30.710.10">
    <property type="entry name" value="Potassium Channel Kv1.1, Chain A"/>
    <property type="match status" value="2"/>
</dbReference>
<evidence type="ECO:0000313" key="3">
    <source>
        <dbReference type="EMBL" id="CAE8724501.1"/>
    </source>
</evidence>
<organism evidence="3 4">
    <name type="scientific">Polarella glacialis</name>
    <name type="common">Dinoflagellate</name>
    <dbReference type="NCBI Taxonomy" id="89957"/>
    <lineage>
        <taxon>Eukaryota</taxon>
        <taxon>Sar</taxon>
        <taxon>Alveolata</taxon>
        <taxon>Dinophyceae</taxon>
        <taxon>Suessiales</taxon>
        <taxon>Suessiaceae</taxon>
        <taxon>Polarella</taxon>
    </lineage>
</organism>
<dbReference type="CDD" id="cd18186">
    <property type="entry name" value="BTB_POZ_ZBTB_KLHL-like"/>
    <property type="match status" value="2"/>
</dbReference>
<proteinExistence type="predicted"/>
<feature type="region of interest" description="Disordered" evidence="1">
    <location>
        <begin position="1614"/>
        <end position="1648"/>
    </location>
</feature>
<dbReference type="InterPro" id="IPR000210">
    <property type="entry name" value="BTB/POZ_dom"/>
</dbReference>
<gene>
    <name evidence="3" type="ORF">PGLA2088_LOCUS43730</name>
</gene>
<dbReference type="Proteomes" id="UP000626109">
    <property type="component" value="Unassembled WGS sequence"/>
</dbReference>
<evidence type="ECO:0000259" key="2">
    <source>
        <dbReference type="PROSITE" id="PS50097"/>
    </source>
</evidence>